<name>A0A7C1GST2_9BACT</name>
<dbReference type="Proteomes" id="UP000886198">
    <property type="component" value="Unassembled WGS sequence"/>
</dbReference>
<accession>A0A7C1GST2</accession>
<comment type="caution">
    <text evidence="1">The sequence shown here is derived from an EMBL/GenBank/DDBJ whole genome shotgun (WGS) entry which is preliminary data.</text>
</comment>
<organism evidence="1">
    <name type="scientific">Mesotoga infera</name>
    <dbReference type="NCBI Taxonomy" id="1236046"/>
    <lineage>
        <taxon>Bacteria</taxon>
        <taxon>Thermotogati</taxon>
        <taxon>Thermotogota</taxon>
        <taxon>Thermotogae</taxon>
        <taxon>Kosmotogales</taxon>
        <taxon>Kosmotogaceae</taxon>
        <taxon>Mesotoga</taxon>
    </lineage>
</organism>
<proteinExistence type="predicted"/>
<dbReference type="AlphaFoldDB" id="A0A7C1GST2"/>
<reference evidence="1" key="1">
    <citation type="journal article" date="2020" name="mSystems">
        <title>Genome- and Community-Level Interaction Insights into Carbon Utilization and Element Cycling Functions of Hydrothermarchaeota in Hydrothermal Sediment.</title>
        <authorList>
            <person name="Zhou Z."/>
            <person name="Liu Y."/>
            <person name="Xu W."/>
            <person name="Pan J."/>
            <person name="Luo Z.H."/>
            <person name="Li M."/>
        </authorList>
    </citation>
    <scope>NUCLEOTIDE SEQUENCE [LARGE SCALE GENOMIC DNA]</scope>
    <source>
        <strain evidence="1">SpSt-1179</strain>
    </source>
</reference>
<evidence type="ECO:0000313" key="1">
    <source>
        <dbReference type="EMBL" id="HDP77560.1"/>
    </source>
</evidence>
<protein>
    <submittedName>
        <fullName evidence="1">Uncharacterized protein</fullName>
    </submittedName>
</protein>
<sequence>MLDKNPLMIDIDVKQWANLHHVVLKGLREKKRIVVIHENGKVQNISHSHEAEVINPIRKVSNPEVDAKKLFEANEENVDLVMVLERSHVENYYNEVQSSWKVDEDLDEYMYRMYSLLDCYYPGIVAYPGPASRQFGLQWLLPGNVGYLQFKSILESFAERGTTVTIAVFENKTELWTSLVLGVDEKGKISLITSVKQGIVKKNWREEYQNINNWVGENYWKSGLAIFMDKKDFLEISSSKAPSYLFKGLCEKGSIIVDPSTESLKAFVAKYRLHELS</sequence>
<dbReference type="EMBL" id="DSBT01000139">
    <property type="protein sequence ID" value="HDP77560.1"/>
    <property type="molecule type" value="Genomic_DNA"/>
</dbReference>
<gene>
    <name evidence="1" type="ORF">ENN47_05120</name>
</gene>